<comment type="caution">
    <text evidence="1">The sequence shown here is derived from an EMBL/GenBank/DDBJ whole genome shotgun (WGS) entry which is preliminary data.</text>
</comment>
<dbReference type="InterPro" id="IPR050490">
    <property type="entry name" value="Bact_solute-bd_prot1"/>
</dbReference>
<dbReference type="Proteomes" id="UP001595752">
    <property type="component" value="Unassembled WGS sequence"/>
</dbReference>
<dbReference type="SUPFAM" id="SSF53850">
    <property type="entry name" value="Periplasmic binding protein-like II"/>
    <property type="match status" value="1"/>
</dbReference>
<evidence type="ECO:0000313" key="2">
    <source>
        <dbReference type="Proteomes" id="UP001595752"/>
    </source>
</evidence>
<accession>A0ABV8B5N8</accession>
<keyword evidence="2" id="KW-1185">Reference proteome</keyword>
<dbReference type="PANTHER" id="PTHR43649:SF14">
    <property type="entry name" value="BLR3389 PROTEIN"/>
    <property type="match status" value="1"/>
</dbReference>
<dbReference type="PANTHER" id="PTHR43649">
    <property type="entry name" value="ARABINOSE-BINDING PROTEIN-RELATED"/>
    <property type="match status" value="1"/>
</dbReference>
<dbReference type="RefSeq" id="WP_377916349.1">
    <property type="nucleotide sequence ID" value="NZ_JBHRZT010000052.1"/>
</dbReference>
<dbReference type="EMBL" id="JBHRZT010000052">
    <property type="protein sequence ID" value="MFC3884689.1"/>
    <property type="molecule type" value="Genomic_DNA"/>
</dbReference>
<dbReference type="InterPro" id="IPR006059">
    <property type="entry name" value="SBP"/>
</dbReference>
<evidence type="ECO:0000313" key="1">
    <source>
        <dbReference type="EMBL" id="MFC3884689.1"/>
    </source>
</evidence>
<gene>
    <name evidence="1" type="ORF">ACFOU2_14770</name>
</gene>
<sequence length="486" mass="53508">MIERIMGGTKTQFETKMTKGEIVLKRSLTKKMLMGLMAPVLIMSSTACSSGTSSSEKEGNASDSKNTIEIAYRDFGSANVGLKEWLDETKKELEEQNPDAKVKFLPIQASEGDFFAKLALMVKSGETAPDVVTEDTFMINSDAMAKNVEPLDDYIKDWDDWKNFNETVKQGVTASDGKLYGVPYSTDTRGLWYNVNLFKKAGLPVPWEPKSWDDIIKAAETIKEKVPGVVPFWANSGKATGEATAMQTFEMLLYGTEDELYDFESKKWVVKSKGFLDSLEFMDKIYSNKLGPELSQVLTGKAGDIVQTELMPKEKVGIVLNGNWVPGVWRENGPAPWAKGTETYKLAAMPTQNGQEPGFTSMSGGWALSIPSKADNKDLAWEFIKLATNAEHNKSYVLKQGDLTPRTDVAKDPEVTEAPGSVTTEAAKLIDYTHFRPSVDKYPAVSTKIQAAVEAVVTGSLSPKKAMEQYANEVTRVVGADNVTKK</sequence>
<protein>
    <submittedName>
        <fullName evidence="1">Extracellular solute-binding protein</fullName>
    </submittedName>
</protein>
<proteinExistence type="predicted"/>
<reference evidence="2" key="1">
    <citation type="journal article" date="2019" name="Int. J. Syst. Evol. Microbiol.">
        <title>The Global Catalogue of Microorganisms (GCM) 10K type strain sequencing project: providing services to taxonomists for standard genome sequencing and annotation.</title>
        <authorList>
            <consortium name="The Broad Institute Genomics Platform"/>
            <consortium name="The Broad Institute Genome Sequencing Center for Infectious Disease"/>
            <person name="Wu L."/>
            <person name="Ma J."/>
        </authorList>
    </citation>
    <scope>NUCLEOTIDE SEQUENCE [LARGE SCALE GENOMIC DNA]</scope>
    <source>
        <strain evidence="2">CCUG 61889</strain>
    </source>
</reference>
<dbReference type="Gene3D" id="3.40.190.10">
    <property type="entry name" value="Periplasmic binding protein-like II"/>
    <property type="match status" value="2"/>
</dbReference>
<organism evidence="1 2">
    <name type="scientific">Bacillus songklensis</name>
    <dbReference type="NCBI Taxonomy" id="1069116"/>
    <lineage>
        <taxon>Bacteria</taxon>
        <taxon>Bacillati</taxon>
        <taxon>Bacillota</taxon>
        <taxon>Bacilli</taxon>
        <taxon>Bacillales</taxon>
        <taxon>Bacillaceae</taxon>
        <taxon>Bacillus</taxon>
    </lineage>
</organism>
<dbReference type="Pfam" id="PF01547">
    <property type="entry name" value="SBP_bac_1"/>
    <property type="match status" value="1"/>
</dbReference>
<name>A0ABV8B5N8_9BACI</name>